<dbReference type="InterPro" id="IPR003961">
    <property type="entry name" value="FN3_dom"/>
</dbReference>
<name>A0A3A4QPM7_9BACT</name>
<dbReference type="Proteomes" id="UP000266426">
    <property type="component" value="Unassembled WGS sequence"/>
</dbReference>
<organism evidence="1 2">
    <name type="scientific">Candidatus Auribacter fodinae</name>
    <dbReference type="NCBI Taxonomy" id="2093366"/>
    <lineage>
        <taxon>Bacteria</taxon>
        <taxon>Pseudomonadati</taxon>
        <taxon>Candidatus Auribacterota</taxon>
        <taxon>Candidatus Auribacteria</taxon>
        <taxon>Candidatus Auribacterales</taxon>
        <taxon>Candidatus Auribacteraceae</taxon>
        <taxon>Candidatus Auribacter</taxon>
    </lineage>
</organism>
<sequence>MACCEQKLQERIGIVLLLSAVILCLIMAGRAVSSRYLLAGDSFWHYSNELHLLRSLRDGQGFFGCFTKGFGIPLLNFYQPLLYVAVAGVYLVSFTVLSPVFIHGLLIALLFSAYPVSVYYMCRSFRYTTLTSGVISFLTLLPVSGWGHTLDAYFYIGLHTQMPGAVLLPVALGALHRVLTRQAAAKSAVILCIAFAGCILAHAVLAVLCGYCVLVYTAWFVIWRGMSRLVIMSKRLVITGIIVAALTSFWLVPFLQFNSEYKFIPETERSFSSLAVSVTTKDFLNNLLAGNLLDSVDEDSVLFGGGEEGLRWSMNSGYYRFSIFTILSLTGFFLCVFKLRRVRDYYFVLLFLASVCLFIGKDDIPWLRMLPFSDQFQPVRAIILLELTCCVFAGVSVTWCMDLIRNRLTEKTVRFKSFVPYAVLLILFPPVYERVSMALSLVAAGTPEPVRELENLYSTLPAHHPADRIYYGRATGISQLSYRALADCFFLNSVTGHDNDMAGSMVWNANQFQYDIPVTPQLIELFNVKTIITSRDWQRFAVDNGQYPVHLKRIFDGRMFSAYDTHAEPLFFFTYPKKPVLVYCDRSQWFYLNRKWLSLFTKYGFEIAPLVKWDDSDQRITPDIYSAVMLIDFPENGRNKKVYEKAFNSFILSGGVILSNKPMWQIPVQRLMQGNKDLFEAVLLKSALLDKEPNIVSLKDRWYAHSASIQAGSPAYICGKTAFYKTWNARSAKSALKTCQISPFFTGILVNESDMKLQIAYRQPVLHIVLGIVGGIVVLLAFIFRFRLRSVFESKIMCRYYHFRGLAAYRNVFVGAVSILIFVFAIQYLAQAALGSVSVIYPYDGQAGINPYEVVFRWNSNSVDESYQFQLAEDKSFMKVIFSPQGHSGNSLGYRGLKPYTRYYWRVRAVCGGKSRSWSDTGSFTTGTYFPVAID</sequence>
<dbReference type="Gene3D" id="2.60.40.10">
    <property type="entry name" value="Immunoglobulins"/>
    <property type="match status" value="1"/>
</dbReference>
<evidence type="ECO:0000313" key="2">
    <source>
        <dbReference type="Proteomes" id="UP000266426"/>
    </source>
</evidence>
<comment type="caution">
    <text evidence="1">The sequence shown here is derived from an EMBL/GenBank/DDBJ whole genome shotgun (WGS) entry which is preliminary data.</text>
</comment>
<dbReference type="InterPro" id="IPR013783">
    <property type="entry name" value="Ig-like_fold"/>
</dbReference>
<gene>
    <name evidence="1" type="ORF">C4541_13215</name>
</gene>
<evidence type="ECO:0000313" key="1">
    <source>
        <dbReference type="EMBL" id="RJP56004.1"/>
    </source>
</evidence>
<evidence type="ECO:0008006" key="3">
    <source>
        <dbReference type="Google" id="ProtNLM"/>
    </source>
</evidence>
<reference evidence="1 2" key="1">
    <citation type="journal article" date="2017" name="ISME J.">
        <title>Energy and carbon metabolisms in a deep terrestrial subsurface fluid microbial community.</title>
        <authorList>
            <person name="Momper L."/>
            <person name="Jungbluth S.P."/>
            <person name="Lee M.D."/>
            <person name="Amend J.P."/>
        </authorList>
    </citation>
    <scope>NUCLEOTIDE SEQUENCE [LARGE SCALE GENOMIC DNA]</scope>
    <source>
        <strain evidence="1">SURF_26</strain>
    </source>
</reference>
<dbReference type="InterPro" id="IPR036116">
    <property type="entry name" value="FN3_sf"/>
</dbReference>
<protein>
    <recommendedName>
        <fullName evidence="3">Fibronectin type-III domain-containing protein</fullName>
    </recommendedName>
</protein>
<proteinExistence type="predicted"/>
<dbReference type="EMBL" id="QZJZ01000104">
    <property type="protein sequence ID" value="RJP56004.1"/>
    <property type="molecule type" value="Genomic_DNA"/>
</dbReference>
<dbReference type="SUPFAM" id="SSF49265">
    <property type="entry name" value="Fibronectin type III"/>
    <property type="match status" value="1"/>
</dbReference>
<dbReference type="CDD" id="cd00063">
    <property type="entry name" value="FN3"/>
    <property type="match status" value="1"/>
</dbReference>
<dbReference type="AlphaFoldDB" id="A0A3A4QPM7"/>
<accession>A0A3A4QPM7</accession>